<keyword evidence="8" id="KW-1185">Reference proteome</keyword>
<feature type="transmembrane region" description="Helical" evidence="7">
    <location>
        <begin position="92"/>
        <end position="111"/>
    </location>
</feature>
<feature type="transmembrane region" description="Helical" evidence="7">
    <location>
        <begin position="228"/>
        <end position="246"/>
    </location>
</feature>
<evidence type="ECO:0000313" key="8">
    <source>
        <dbReference type="Proteomes" id="UP000694888"/>
    </source>
</evidence>
<dbReference type="Proteomes" id="UP000694888">
    <property type="component" value="Unplaced"/>
</dbReference>
<evidence type="ECO:0000313" key="9">
    <source>
        <dbReference type="RefSeq" id="XP_005096899.1"/>
    </source>
</evidence>
<evidence type="ECO:0000256" key="4">
    <source>
        <dbReference type="ARBA" id="ARBA00022989"/>
    </source>
</evidence>
<keyword evidence="5 7" id="KW-0472">Membrane</keyword>
<evidence type="ECO:0000256" key="3">
    <source>
        <dbReference type="ARBA" id="ARBA00022692"/>
    </source>
</evidence>
<keyword evidence="3 7" id="KW-0812">Transmembrane</keyword>
<evidence type="ECO:0000256" key="1">
    <source>
        <dbReference type="ARBA" id="ARBA00004141"/>
    </source>
</evidence>
<feature type="transmembrane region" description="Helical" evidence="7">
    <location>
        <begin position="345"/>
        <end position="363"/>
    </location>
</feature>
<accession>A0ABM0JM39</accession>
<dbReference type="PANTHER" id="PTHR10383:SF9">
    <property type="entry name" value="SERINE INCORPORATOR, ISOFORM F"/>
    <property type="match status" value="1"/>
</dbReference>
<dbReference type="InterPro" id="IPR005016">
    <property type="entry name" value="TDE1/TMS"/>
</dbReference>
<comment type="similarity">
    <text evidence="2">Belongs to the TDE1 family.</text>
</comment>
<feature type="compositionally biased region" description="Basic and acidic residues" evidence="6">
    <location>
        <begin position="577"/>
        <end position="612"/>
    </location>
</feature>
<feature type="transmembrane region" description="Helical" evidence="7">
    <location>
        <begin position="258"/>
        <end position="276"/>
    </location>
</feature>
<feature type="transmembrane region" description="Helical" evidence="7">
    <location>
        <begin position="448"/>
        <end position="471"/>
    </location>
</feature>
<evidence type="ECO:0000256" key="6">
    <source>
        <dbReference type="SAM" id="MobiDB-lite"/>
    </source>
</evidence>
<feature type="compositionally biased region" description="Low complexity" evidence="6">
    <location>
        <begin position="521"/>
        <end position="531"/>
    </location>
</feature>
<sequence>MGCCTSQLACCCGPASCALCCGFLPPINESTGTRVMYTGLLTFTFILQCLMLVPQLREFVQDNFDEMSDLCVKFEPGGHCTRLTGYKAVYRLGLAVVTFYFLLMVLTIFVPSSDHWRASVQNGYWLFKFFVLCGLCVAAFYVPPAFSVYWMYVGMVGGFLFILLQLLMLVDFSHAWNASWVGRTKGRRNLCGLFATIVVAILLFALAAGGMVLLFVFYGLKDCDTNRVFLGINTGLCVLLTFITILPCTETRNANASLLQASVICLYVVYLTWSALTSEPPEQFESLLDTLNRKTMAYFGADPDDGSSVERVLDSSKIPDKAFEDSYNYTAQCRPDPSFPQSDLIAAYAGLLIMFIMAVYASVRTSHDAHKLGIRTEGKSCFCCIITKRDNPSLLGGQKVVQNEADGVVYSYSFFHFLFCLAALYIMMQLTNWYRPLETDLNRFGLNWASVWVKMASSWACVIIYIWTLFLPRCCPGRNLSFPYAARDEEGNDEADGDGSIDSVPVEFELSNEASRRSSRQRSYSEQSVRSGGQASVQELPRSSRENLAKRAIKGSVENLSGARGSRENLAKLAMKGSRENLRNSKAASRENLRNSKMSSKENLRTPSREQLKPLTGSREQLDSPMDKSGPSSGVKHQLKKKKMAGSKENVNLMKDRMNASREKLSTSQSSLSRDPDNEPGAQAKSPPKARSSLV</sequence>
<organism evidence="8 9">
    <name type="scientific">Aplysia californica</name>
    <name type="common">California sea hare</name>
    <dbReference type="NCBI Taxonomy" id="6500"/>
    <lineage>
        <taxon>Eukaryota</taxon>
        <taxon>Metazoa</taxon>
        <taxon>Spiralia</taxon>
        <taxon>Lophotrochozoa</taxon>
        <taxon>Mollusca</taxon>
        <taxon>Gastropoda</taxon>
        <taxon>Heterobranchia</taxon>
        <taxon>Euthyneura</taxon>
        <taxon>Tectipleura</taxon>
        <taxon>Aplysiida</taxon>
        <taxon>Aplysioidea</taxon>
        <taxon>Aplysiidae</taxon>
        <taxon>Aplysia</taxon>
    </lineage>
</organism>
<feature type="transmembrane region" description="Helical" evidence="7">
    <location>
        <begin position="35"/>
        <end position="53"/>
    </location>
</feature>
<feature type="transmembrane region" description="Helical" evidence="7">
    <location>
        <begin position="408"/>
        <end position="428"/>
    </location>
</feature>
<evidence type="ECO:0000256" key="7">
    <source>
        <dbReference type="SAM" id="Phobius"/>
    </source>
</evidence>
<comment type="subcellular location">
    <subcellularLocation>
        <location evidence="1">Membrane</location>
        <topology evidence="1">Multi-pass membrane protein</topology>
    </subcellularLocation>
</comment>
<dbReference type="Pfam" id="PF03348">
    <property type="entry name" value="Serinc"/>
    <property type="match status" value="1"/>
</dbReference>
<proteinExistence type="inferred from homology"/>
<feature type="compositionally biased region" description="Basic and acidic residues" evidence="6">
    <location>
        <begin position="654"/>
        <end position="665"/>
    </location>
</feature>
<gene>
    <name evidence="9" type="primary">LOC101846574</name>
</gene>
<dbReference type="GeneID" id="101846574"/>
<keyword evidence="4 7" id="KW-1133">Transmembrane helix</keyword>
<evidence type="ECO:0000256" key="5">
    <source>
        <dbReference type="ARBA" id="ARBA00023136"/>
    </source>
</evidence>
<feature type="transmembrane region" description="Helical" evidence="7">
    <location>
        <begin position="190"/>
        <end position="216"/>
    </location>
</feature>
<feature type="transmembrane region" description="Helical" evidence="7">
    <location>
        <begin position="149"/>
        <end position="170"/>
    </location>
</feature>
<feature type="region of interest" description="Disordered" evidence="6">
    <location>
        <begin position="512"/>
        <end position="547"/>
    </location>
</feature>
<dbReference type="RefSeq" id="XP_005096899.1">
    <property type="nucleotide sequence ID" value="XM_005096842.3"/>
</dbReference>
<feature type="transmembrane region" description="Helical" evidence="7">
    <location>
        <begin position="123"/>
        <end position="143"/>
    </location>
</feature>
<evidence type="ECO:0000256" key="2">
    <source>
        <dbReference type="ARBA" id="ARBA00006665"/>
    </source>
</evidence>
<feature type="region of interest" description="Disordered" evidence="6">
    <location>
        <begin position="574"/>
        <end position="695"/>
    </location>
</feature>
<name>A0ABM0JM39_APLCA</name>
<reference evidence="9" key="1">
    <citation type="submission" date="2025-08" db="UniProtKB">
        <authorList>
            <consortium name="RefSeq"/>
        </authorList>
    </citation>
    <scope>IDENTIFICATION</scope>
</reference>
<dbReference type="PANTHER" id="PTHR10383">
    <property type="entry name" value="SERINE INCORPORATOR"/>
    <property type="match status" value="1"/>
</dbReference>
<protein>
    <submittedName>
        <fullName evidence="9">Probable serine incorporator</fullName>
    </submittedName>
</protein>